<gene>
    <name evidence="5" type="ORF">BKA67DRAFT_557254</name>
</gene>
<keyword evidence="1 5" id="KW-0489">Methyltransferase</keyword>
<sequence>MSVSRSLSELAALIQSHSASIVNTLESHGHPQPSFTVGSPLVLPLSPEVEDTRDELVEALDELRALVLGPMGHLFSMLLPLPATNATMHALYRFRIPQQLGLNESVTYTTLAGRCGLPEDDLRRLLRMAISLRLFSEDPSTGLVHHTAASSVFAALPPTHDFLGMLVEEMNPASVKMVETLARFGGSQEPSDSAASVAMGTEGRLDFYAAIAGDEERVRRVASGMSLATRLPSHAVAHFVDNCGWDREGSCPKSIVDIGGSEGELCKALLEKYQGIREAVSLDRAEVINGVLVPEGLKGRLRLAPYDFFKEQSVVMGADVYLFRNCFHNWSDKYAVRMLRNQIPALKKGSRVFVNEACMPEPGSVGLVKGQVAWGSDLIMKMTFNGKDRNRTDWVNLFKEADQRFRIISIDTPPRSALAIIEVVWEG</sequence>
<dbReference type="GeneID" id="70131127"/>
<dbReference type="InterPro" id="IPR036390">
    <property type="entry name" value="WH_DNA-bd_sf"/>
</dbReference>
<dbReference type="InterPro" id="IPR036388">
    <property type="entry name" value="WH-like_DNA-bd_sf"/>
</dbReference>
<dbReference type="OrthoDB" id="1606438at2759"/>
<dbReference type="AlphaFoldDB" id="A0A9P8USB2"/>
<dbReference type="GO" id="GO:0032259">
    <property type="term" value="P:methylation"/>
    <property type="evidence" value="ECO:0007669"/>
    <property type="project" value="UniProtKB-KW"/>
</dbReference>
<organism evidence="5 6">
    <name type="scientific">Truncatella angustata</name>
    <dbReference type="NCBI Taxonomy" id="152316"/>
    <lineage>
        <taxon>Eukaryota</taxon>
        <taxon>Fungi</taxon>
        <taxon>Dikarya</taxon>
        <taxon>Ascomycota</taxon>
        <taxon>Pezizomycotina</taxon>
        <taxon>Sordariomycetes</taxon>
        <taxon>Xylariomycetidae</taxon>
        <taxon>Amphisphaeriales</taxon>
        <taxon>Sporocadaceae</taxon>
        <taxon>Truncatella</taxon>
    </lineage>
</organism>
<dbReference type="SUPFAM" id="SSF53335">
    <property type="entry name" value="S-adenosyl-L-methionine-dependent methyltransferases"/>
    <property type="match status" value="1"/>
</dbReference>
<dbReference type="InterPro" id="IPR001077">
    <property type="entry name" value="COMT_C"/>
</dbReference>
<dbReference type="Gene3D" id="3.40.50.150">
    <property type="entry name" value="Vaccinia Virus protein VP39"/>
    <property type="match status" value="1"/>
</dbReference>
<keyword evidence="3" id="KW-0949">S-adenosyl-L-methionine</keyword>
<proteinExistence type="predicted"/>
<keyword evidence="6" id="KW-1185">Reference proteome</keyword>
<evidence type="ECO:0000256" key="2">
    <source>
        <dbReference type="ARBA" id="ARBA00022679"/>
    </source>
</evidence>
<dbReference type="Pfam" id="PF00891">
    <property type="entry name" value="Methyltransf_2"/>
    <property type="match status" value="1"/>
</dbReference>
<dbReference type="Gene3D" id="1.10.10.10">
    <property type="entry name" value="Winged helix-like DNA-binding domain superfamily/Winged helix DNA-binding domain"/>
    <property type="match status" value="1"/>
</dbReference>
<dbReference type="GO" id="GO:0008171">
    <property type="term" value="F:O-methyltransferase activity"/>
    <property type="evidence" value="ECO:0007669"/>
    <property type="project" value="InterPro"/>
</dbReference>
<dbReference type="RefSeq" id="XP_045962369.1">
    <property type="nucleotide sequence ID" value="XM_046102235.1"/>
</dbReference>
<protein>
    <submittedName>
        <fullName evidence="5">S-adenosyl-L-methionine-dependent methyltransferase</fullName>
    </submittedName>
</protein>
<evidence type="ECO:0000313" key="5">
    <source>
        <dbReference type="EMBL" id="KAH6658135.1"/>
    </source>
</evidence>
<comment type="caution">
    <text evidence="5">The sequence shown here is derived from an EMBL/GenBank/DDBJ whole genome shotgun (WGS) entry which is preliminary data.</text>
</comment>
<dbReference type="SUPFAM" id="SSF46785">
    <property type="entry name" value="Winged helix' DNA-binding domain"/>
    <property type="match status" value="1"/>
</dbReference>
<evidence type="ECO:0000259" key="4">
    <source>
        <dbReference type="Pfam" id="PF00891"/>
    </source>
</evidence>
<name>A0A9P8USB2_9PEZI</name>
<dbReference type="PANTHER" id="PTHR43712:SF12">
    <property type="entry name" value="STERIGMATOCYSTIN 8-O-METHYLTRANSFERASE"/>
    <property type="match status" value="1"/>
</dbReference>
<evidence type="ECO:0000256" key="3">
    <source>
        <dbReference type="ARBA" id="ARBA00022691"/>
    </source>
</evidence>
<keyword evidence="2" id="KW-0808">Transferase</keyword>
<dbReference type="PANTHER" id="PTHR43712">
    <property type="entry name" value="PUTATIVE (AFU_ORTHOLOGUE AFUA_4G14580)-RELATED"/>
    <property type="match status" value="1"/>
</dbReference>
<accession>A0A9P8USB2</accession>
<feature type="domain" description="O-methyltransferase C-terminal" evidence="4">
    <location>
        <begin position="208"/>
        <end position="401"/>
    </location>
</feature>
<dbReference type="InterPro" id="IPR016461">
    <property type="entry name" value="COMT-like"/>
</dbReference>
<dbReference type="PROSITE" id="PS51683">
    <property type="entry name" value="SAM_OMT_II"/>
    <property type="match status" value="1"/>
</dbReference>
<evidence type="ECO:0000256" key="1">
    <source>
        <dbReference type="ARBA" id="ARBA00022603"/>
    </source>
</evidence>
<dbReference type="InterPro" id="IPR029063">
    <property type="entry name" value="SAM-dependent_MTases_sf"/>
</dbReference>
<dbReference type="Proteomes" id="UP000758603">
    <property type="component" value="Unassembled WGS sequence"/>
</dbReference>
<reference evidence="5" key="1">
    <citation type="journal article" date="2021" name="Nat. Commun.">
        <title>Genetic determinants of endophytism in the Arabidopsis root mycobiome.</title>
        <authorList>
            <person name="Mesny F."/>
            <person name="Miyauchi S."/>
            <person name="Thiergart T."/>
            <person name="Pickel B."/>
            <person name="Atanasova L."/>
            <person name="Karlsson M."/>
            <person name="Huettel B."/>
            <person name="Barry K.W."/>
            <person name="Haridas S."/>
            <person name="Chen C."/>
            <person name="Bauer D."/>
            <person name="Andreopoulos W."/>
            <person name="Pangilinan J."/>
            <person name="LaButti K."/>
            <person name="Riley R."/>
            <person name="Lipzen A."/>
            <person name="Clum A."/>
            <person name="Drula E."/>
            <person name="Henrissat B."/>
            <person name="Kohler A."/>
            <person name="Grigoriev I.V."/>
            <person name="Martin F.M."/>
            <person name="Hacquard S."/>
        </authorList>
    </citation>
    <scope>NUCLEOTIDE SEQUENCE</scope>
    <source>
        <strain evidence="5">MPI-SDFR-AT-0073</strain>
    </source>
</reference>
<evidence type="ECO:0000313" key="6">
    <source>
        <dbReference type="Proteomes" id="UP000758603"/>
    </source>
</evidence>
<dbReference type="EMBL" id="JAGPXC010000002">
    <property type="protein sequence ID" value="KAH6658135.1"/>
    <property type="molecule type" value="Genomic_DNA"/>
</dbReference>